<gene>
    <name evidence="3" type="ORF">BEMITA_LOCUS8081</name>
</gene>
<accession>A0A9P0F5T5</accession>
<dbReference type="EMBL" id="OU963865">
    <property type="protein sequence ID" value="CAH0389231.1"/>
    <property type="molecule type" value="Genomic_DNA"/>
</dbReference>
<dbReference type="Proteomes" id="UP001152759">
    <property type="component" value="Chromosome 4"/>
</dbReference>
<protein>
    <submittedName>
        <fullName evidence="3">Uncharacterized protein</fullName>
    </submittedName>
</protein>
<feature type="compositionally biased region" description="Basic and acidic residues" evidence="1">
    <location>
        <begin position="67"/>
        <end position="144"/>
    </location>
</feature>
<sequence>MEFYQIINYLPPYALHAVLLATVVLSAVLVFVFSFRNIGEPPFSEKKSANKKKKQPKEKKSQNGHAVTEKPVEKQTKSDAKKETPKSPTKSEKKQNEPKEKPAEKKVVKEKVNAKDKKTETTNSPKEKATKSPGKGKENVEGKNKRLIRLLPLKSKEENGGWEQAISRKERRARKALLEDPNANYNADGNVTKITEEKGSKKDKESSKSSALKGASDEANNKNNTSLDNNVVAPAPSKKNVEAKKSQSSSADEPPVGSSTVYDEFAEVFKEPSKKAIKKRVRKE</sequence>
<evidence type="ECO:0000313" key="3">
    <source>
        <dbReference type="EMBL" id="CAH0389231.1"/>
    </source>
</evidence>
<proteinExistence type="predicted"/>
<reference evidence="3" key="1">
    <citation type="submission" date="2021-12" db="EMBL/GenBank/DDBJ databases">
        <authorList>
            <person name="King R."/>
        </authorList>
    </citation>
    <scope>NUCLEOTIDE SEQUENCE</scope>
</reference>
<evidence type="ECO:0000256" key="1">
    <source>
        <dbReference type="SAM" id="MobiDB-lite"/>
    </source>
</evidence>
<keyword evidence="2" id="KW-1133">Transmembrane helix</keyword>
<organism evidence="3 4">
    <name type="scientific">Bemisia tabaci</name>
    <name type="common">Sweetpotato whitefly</name>
    <name type="synonym">Aleurodes tabaci</name>
    <dbReference type="NCBI Taxonomy" id="7038"/>
    <lineage>
        <taxon>Eukaryota</taxon>
        <taxon>Metazoa</taxon>
        <taxon>Ecdysozoa</taxon>
        <taxon>Arthropoda</taxon>
        <taxon>Hexapoda</taxon>
        <taxon>Insecta</taxon>
        <taxon>Pterygota</taxon>
        <taxon>Neoptera</taxon>
        <taxon>Paraneoptera</taxon>
        <taxon>Hemiptera</taxon>
        <taxon>Sternorrhyncha</taxon>
        <taxon>Aleyrodoidea</taxon>
        <taxon>Aleyrodidae</taxon>
        <taxon>Aleyrodinae</taxon>
        <taxon>Bemisia</taxon>
    </lineage>
</organism>
<evidence type="ECO:0000313" key="4">
    <source>
        <dbReference type="Proteomes" id="UP001152759"/>
    </source>
</evidence>
<name>A0A9P0F5T5_BEMTA</name>
<feature type="region of interest" description="Disordered" evidence="1">
    <location>
        <begin position="41"/>
        <end position="262"/>
    </location>
</feature>
<feature type="compositionally biased region" description="Polar residues" evidence="1">
    <location>
        <begin position="246"/>
        <end position="261"/>
    </location>
</feature>
<feature type="compositionally biased region" description="Basic and acidic residues" evidence="1">
    <location>
        <begin position="194"/>
        <end position="207"/>
    </location>
</feature>
<keyword evidence="2" id="KW-0472">Membrane</keyword>
<dbReference type="KEGG" id="btab:109043731"/>
<feature type="transmembrane region" description="Helical" evidence="2">
    <location>
        <begin position="13"/>
        <end position="35"/>
    </location>
</feature>
<evidence type="ECO:0000256" key="2">
    <source>
        <dbReference type="SAM" id="Phobius"/>
    </source>
</evidence>
<keyword evidence="4" id="KW-1185">Reference proteome</keyword>
<keyword evidence="2" id="KW-0812">Transmembrane</keyword>
<feature type="compositionally biased region" description="Polar residues" evidence="1">
    <location>
        <begin position="183"/>
        <end position="193"/>
    </location>
</feature>
<dbReference type="AlphaFoldDB" id="A0A9P0F5T5"/>